<name>A0A317E4Y8_9PROT</name>
<sequence length="193" mass="21039">MAIDYFGHSALPPDQTEALLARLRREHPMLQFHAASRLEFFDTEIAREFGIEAKAKFMASLIDKTRIGEVPGALSAVYSAFGPEHLVITEGHDRAIPPPPGFPALRQPVPHRGQNGGRFLLSVLGFIGGWIAGYLAIVLGYMIWAEATAFFDREGATSMGVLFFLGPAGGIVSGILAAVITWRLRGRHLRAET</sequence>
<evidence type="ECO:0000256" key="1">
    <source>
        <dbReference type="SAM" id="Phobius"/>
    </source>
</evidence>
<accession>A0A317E4Y8</accession>
<keyword evidence="1" id="KW-1133">Transmembrane helix</keyword>
<dbReference type="EMBL" id="QGLE01000007">
    <property type="protein sequence ID" value="PWR21434.1"/>
    <property type="molecule type" value="Genomic_DNA"/>
</dbReference>
<feature type="transmembrane region" description="Helical" evidence="1">
    <location>
        <begin position="119"/>
        <end position="144"/>
    </location>
</feature>
<reference evidence="2 3" key="1">
    <citation type="submission" date="2018-05" db="EMBL/GenBank/DDBJ databases">
        <title>Zavarzinia sp. HR-AS.</title>
        <authorList>
            <person name="Lee Y."/>
            <person name="Jeon C.O."/>
        </authorList>
    </citation>
    <scope>NUCLEOTIDE SEQUENCE [LARGE SCALE GENOMIC DNA]</scope>
    <source>
        <strain evidence="2 3">HR-AS</strain>
    </source>
</reference>
<dbReference type="RefSeq" id="WP_109906634.1">
    <property type="nucleotide sequence ID" value="NZ_QGLE01000007.1"/>
</dbReference>
<comment type="caution">
    <text evidence="2">The sequence shown here is derived from an EMBL/GenBank/DDBJ whole genome shotgun (WGS) entry which is preliminary data.</text>
</comment>
<dbReference type="Proteomes" id="UP000245461">
    <property type="component" value="Unassembled WGS sequence"/>
</dbReference>
<evidence type="ECO:0000313" key="2">
    <source>
        <dbReference type="EMBL" id="PWR21434.1"/>
    </source>
</evidence>
<keyword evidence="1" id="KW-0812">Transmembrane</keyword>
<organism evidence="2 3">
    <name type="scientific">Zavarzinia aquatilis</name>
    <dbReference type="NCBI Taxonomy" id="2211142"/>
    <lineage>
        <taxon>Bacteria</taxon>
        <taxon>Pseudomonadati</taxon>
        <taxon>Pseudomonadota</taxon>
        <taxon>Alphaproteobacteria</taxon>
        <taxon>Rhodospirillales</taxon>
        <taxon>Zavarziniaceae</taxon>
        <taxon>Zavarzinia</taxon>
    </lineage>
</organism>
<dbReference type="OrthoDB" id="8481943at2"/>
<feature type="transmembrane region" description="Helical" evidence="1">
    <location>
        <begin position="156"/>
        <end position="180"/>
    </location>
</feature>
<evidence type="ECO:0000313" key="3">
    <source>
        <dbReference type="Proteomes" id="UP000245461"/>
    </source>
</evidence>
<protein>
    <submittedName>
        <fullName evidence="2">Uncharacterized protein</fullName>
    </submittedName>
</protein>
<dbReference type="Gene3D" id="3.30.70.2920">
    <property type="match status" value="1"/>
</dbReference>
<keyword evidence="1" id="KW-0472">Membrane</keyword>
<proteinExistence type="predicted"/>
<keyword evidence="3" id="KW-1185">Reference proteome</keyword>
<dbReference type="AlphaFoldDB" id="A0A317E4Y8"/>
<gene>
    <name evidence="2" type="ORF">DKG74_13460</name>
</gene>
<dbReference type="InterPro" id="IPR053759">
    <property type="entry name" value="CDI_Immunity_Comp"/>
</dbReference>